<keyword evidence="9" id="KW-0406">Ion transport</keyword>
<evidence type="ECO:0000256" key="1">
    <source>
        <dbReference type="ARBA" id="ARBA00004141"/>
    </source>
</evidence>
<feature type="compositionally biased region" description="Basic and acidic residues" evidence="13">
    <location>
        <begin position="202"/>
        <end position="212"/>
    </location>
</feature>
<keyword evidence="6" id="KW-0631">Potassium channel</keyword>
<feature type="compositionally biased region" description="Basic and acidic residues" evidence="13">
    <location>
        <begin position="175"/>
        <end position="195"/>
    </location>
</feature>
<evidence type="ECO:0000256" key="5">
    <source>
        <dbReference type="ARBA" id="ARBA00022692"/>
    </source>
</evidence>
<evidence type="ECO:0000313" key="15">
    <source>
        <dbReference type="EMBL" id="MBM0230552.1"/>
    </source>
</evidence>
<sequence>MSAAPEQDPPTGPGPRLADSGRVAAFSDGVFAIVITLLVLDLRVPDFHEGDLAESLLEEAPSFLAFTVSFIYIGVLWLNHHAVIRLVRGTTLALNWINLALLFGVVVIPFPTAVLAAALTDGDRNDQTCGRRHLLGRGGTDVGALAGVLRVSSPPPRAARRACRPGPGPRAGGAADHRAHPLRPDRTARLDRESPARPGRHRRDDHLSRCHE</sequence>
<dbReference type="Proteomes" id="UP000601027">
    <property type="component" value="Unassembled WGS sequence"/>
</dbReference>
<keyword evidence="11" id="KW-0407">Ion channel</keyword>
<feature type="transmembrane region" description="Helical" evidence="14">
    <location>
        <begin position="60"/>
        <end position="78"/>
    </location>
</feature>
<evidence type="ECO:0000256" key="11">
    <source>
        <dbReference type="ARBA" id="ARBA00023303"/>
    </source>
</evidence>
<keyword evidence="3" id="KW-0813">Transport</keyword>
<keyword evidence="7" id="KW-0630">Potassium</keyword>
<reference evidence="15 16" key="1">
    <citation type="submission" date="2021-01" db="EMBL/GenBank/DDBJ databases">
        <title>Draft genome sequence of Micromonospora sp. strain STR1_7.</title>
        <authorList>
            <person name="Karlyshev A."/>
            <person name="Jawad R."/>
        </authorList>
    </citation>
    <scope>NUCLEOTIDE SEQUENCE [LARGE SCALE GENOMIC DNA]</scope>
    <source>
        <strain evidence="15 16">STR1-7</strain>
    </source>
</reference>
<comment type="catalytic activity">
    <reaction evidence="12">
        <text>K(+)(in) = K(+)(out)</text>
        <dbReference type="Rhea" id="RHEA:29463"/>
        <dbReference type="ChEBI" id="CHEBI:29103"/>
    </reaction>
</comment>
<evidence type="ECO:0000256" key="2">
    <source>
        <dbReference type="ARBA" id="ARBA00006920"/>
    </source>
</evidence>
<keyword evidence="4" id="KW-0633">Potassium transport</keyword>
<evidence type="ECO:0000256" key="14">
    <source>
        <dbReference type="SAM" id="Phobius"/>
    </source>
</evidence>
<dbReference type="PANTHER" id="PTHR31462">
    <property type="entry name" value="ENDOSOMAL/LYSOSOMAL POTASSIUM CHANNEL TMEM175"/>
    <property type="match status" value="1"/>
</dbReference>
<evidence type="ECO:0000256" key="8">
    <source>
        <dbReference type="ARBA" id="ARBA00022989"/>
    </source>
</evidence>
<dbReference type="InterPro" id="IPR010617">
    <property type="entry name" value="TMEM175-like"/>
</dbReference>
<dbReference type="Pfam" id="PF06736">
    <property type="entry name" value="TMEM175"/>
    <property type="match status" value="1"/>
</dbReference>
<evidence type="ECO:0000313" key="16">
    <source>
        <dbReference type="Proteomes" id="UP000601027"/>
    </source>
</evidence>
<name>A0ABS1XMR2_9ACTN</name>
<keyword evidence="8 14" id="KW-1133">Transmembrane helix</keyword>
<keyword evidence="16" id="KW-1185">Reference proteome</keyword>
<evidence type="ECO:0000256" key="3">
    <source>
        <dbReference type="ARBA" id="ARBA00022448"/>
    </source>
</evidence>
<evidence type="ECO:0000256" key="4">
    <source>
        <dbReference type="ARBA" id="ARBA00022538"/>
    </source>
</evidence>
<evidence type="ECO:0000256" key="10">
    <source>
        <dbReference type="ARBA" id="ARBA00023136"/>
    </source>
</evidence>
<protein>
    <submittedName>
        <fullName evidence="15">DUF1211 domain-containing protein</fullName>
    </submittedName>
</protein>
<evidence type="ECO:0000256" key="6">
    <source>
        <dbReference type="ARBA" id="ARBA00022826"/>
    </source>
</evidence>
<evidence type="ECO:0000256" key="7">
    <source>
        <dbReference type="ARBA" id="ARBA00022958"/>
    </source>
</evidence>
<keyword evidence="10 14" id="KW-0472">Membrane</keyword>
<gene>
    <name evidence="15" type="ORF">JNW91_00865</name>
</gene>
<feature type="transmembrane region" description="Helical" evidence="14">
    <location>
        <begin position="99"/>
        <end position="119"/>
    </location>
</feature>
<evidence type="ECO:0000256" key="13">
    <source>
        <dbReference type="SAM" id="MobiDB-lite"/>
    </source>
</evidence>
<organism evidence="15 16">
    <name type="scientific">Micromonospora parastrephiae</name>
    <dbReference type="NCBI Taxonomy" id="2806101"/>
    <lineage>
        <taxon>Bacteria</taxon>
        <taxon>Bacillati</taxon>
        <taxon>Actinomycetota</taxon>
        <taxon>Actinomycetes</taxon>
        <taxon>Micromonosporales</taxon>
        <taxon>Micromonosporaceae</taxon>
        <taxon>Micromonospora</taxon>
    </lineage>
</organism>
<evidence type="ECO:0000256" key="9">
    <source>
        <dbReference type="ARBA" id="ARBA00023065"/>
    </source>
</evidence>
<keyword evidence="5 14" id="KW-0812">Transmembrane</keyword>
<dbReference type="EMBL" id="JAEVHM010000002">
    <property type="protein sequence ID" value="MBM0230552.1"/>
    <property type="molecule type" value="Genomic_DNA"/>
</dbReference>
<comment type="similarity">
    <text evidence="2">Belongs to the TMEM175 family.</text>
</comment>
<feature type="region of interest" description="Disordered" evidence="13">
    <location>
        <begin position="154"/>
        <end position="212"/>
    </location>
</feature>
<proteinExistence type="inferred from homology"/>
<accession>A0ABS1XMR2</accession>
<dbReference type="PANTHER" id="PTHR31462:SF5">
    <property type="entry name" value="ENDOSOMAL_LYSOSOMAL PROTON CHANNEL TMEM175"/>
    <property type="match status" value="1"/>
</dbReference>
<evidence type="ECO:0000256" key="12">
    <source>
        <dbReference type="ARBA" id="ARBA00034430"/>
    </source>
</evidence>
<comment type="caution">
    <text evidence="15">The sequence shown here is derived from an EMBL/GenBank/DDBJ whole genome shotgun (WGS) entry which is preliminary data.</text>
</comment>
<comment type="subcellular location">
    <subcellularLocation>
        <location evidence="1">Membrane</location>
        <topology evidence="1">Multi-pass membrane protein</topology>
    </subcellularLocation>
</comment>
<feature type="transmembrane region" description="Helical" evidence="14">
    <location>
        <begin position="23"/>
        <end position="40"/>
    </location>
</feature>